<evidence type="ECO:0000256" key="2">
    <source>
        <dbReference type="ARBA" id="ARBA00004496"/>
    </source>
</evidence>
<keyword evidence="6" id="KW-0969">Cilium</keyword>
<dbReference type="EMBL" id="HG711653">
    <property type="protein sequence ID" value="CDJ49405.1"/>
    <property type="molecule type" value="Genomic_DNA"/>
</dbReference>
<dbReference type="GO" id="GO:1905515">
    <property type="term" value="P:non-motile cilium assembly"/>
    <property type="evidence" value="ECO:0007669"/>
    <property type="project" value="TreeGrafter"/>
</dbReference>
<dbReference type="GO" id="GO:0005737">
    <property type="term" value="C:cytoplasm"/>
    <property type="evidence" value="ECO:0007669"/>
    <property type="project" value="UniProtKB-SubCell"/>
</dbReference>
<dbReference type="InterPro" id="IPR036322">
    <property type="entry name" value="WD40_repeat_dom_sf"/>
</dbReference>
<evidence type="ECO:0000259" key="10">
    <source>
        <dbReference type="Pfam" id="PF25768"/>
    </source>
</evidence>
<keyword evidence="3" id="KW-0963">Cytoplasm</keyword>
<dbReference type="InterPro" id="IPR011044">
    <property type="entry name" value="Quino_amine_DH_bsu"/>
</dbReference>
<evidence type="ECO:0000256" key="8">
    <source>
        <dbReference type="SAM" id="MobiDB-lite"/>
    </source>
</evidence>
<dbReference type="InterPro" id="IPR057979">
    <property type="entry name" value="TPR_IFT121"/>
</dbReference>
<keyword evidence="12" id="KW-1185">Reference proteome</keyword>
<feature type="region of interest" description="Disordered" evidence="8">
    <location>
        <begin position="326"/>
        <end position="345"/>
    </location>
</feature>
<dbReference type="InterPro" id="IPR001680">
    <property type="entry name" value="WD40_rpt"/>
</dbReference>
<dbReference type="Pfam" id="PF25768">
    <property type="entry name" value="TPR_IFT121"/>
    <property type="match status" value="1"/>
</dbReference>
<evidence type="ECO:0000256" key="1">
    <source>
        <dbReference type="ARBA" id="ARBA00004138"/>
    </source>
</evidence>
<name>U6LNN8_9EIME</name>
<keyword evidence="4" id="KW-0853">WD repeat</keyword>
<reference evidence="11" key="1">
    <citation type="submission" date="2013-10" db="EMBL/GenBank/DDBJ databases">
        <title>Genomic analysis of the causative agents of coccidiosis in chickens.</title>
        <authorList>
            <person name="Reid A.J."/>
            <person name="Blake D."/>
            <person name="Billington K."/>
            <person name="Browne H."/>
            <person name="Dunn M."/>
            <person name="Hung S."/>
            <person name="Kawahara F."/>
            <person name="Miranda-Saavedra D."/>
            <person name="Mourier T."/>
            <person name="Nagra H."/>
            <person name="Otto T.D."/>
            <person name="Rawlings N."/>
            <person name="Sanchez A."/>
            <person name="Sanders M."/>
            <person name="Subramaniam C."/>
            <person name="Tay Y."/>
            <person name="Dear P."/>
            <person name="Doerig C."/>
            <person name="Gruber A."/>
            <person name="Parkinson J."/>
            <person name="Shirley M."/>
            <person name="Wan K.L."/>
            <person name="Berriman M."/>
            <person name="Tomley F."/>
            <person name="Pain A."/>
        </authorList>
    </citation>
    <scope>NUCLEOTIDE SEQUENCE [LARGE SCALE GENOMIC DNA]</scope>
    <source>
        <strain evidence="11">Houghton</strain>
    </source>
</reference>
<dbReference type="InterPro" id="IPR039857">
    <property type="entry name" value="Ift122/121"/>
</dbReference>
<dbReference type="Proteomes" id="UP000030750">
    <property type="component" value="Unassembled WGS sequence"/>
</dbReference>
<reference evidence="11" key="2">
    <citation type="submission" date="2013-10" db="EMBL/GenBank/DDBJ databases">
        <authorList>
            <person name="Aslett M."/>
        </authorList>
    </citation>
    <scope>NUCLEOTIDE SEQUENCE [LARGE SCALE GENOMIC DNA]</scope>
    <source>
        <strain evidence="11">Houghton</strain>
    </source>
</reference>
<sequence>MDPCHCLSALCTLLQGPVRCISSDGRGLLATADSGGTTRIWEEADGQWQQVSSFCLGVPGVLVGLQWVPCGDSSPHMSLCLLHDDGHILCVAIDGQRLWSRDVKKPCSCFCASPNGTGFVLASKDGELAFHDSRGTYTRKLGMKIEASEEGIRAVAWQPGSWAIRQILVAYATGHGVLVQADGDAKPLSFETGLSSCVAASWNASGMIAALLGHPGVTTPSIARHSAGEPEGMVTRARGQSPDDGALVVLVKACGALITTINLANAEPRALAWAADGERLAAAADKGVFILSLRRHGVCCSYGENTVAAAIPFSRKPLTTEVSFLRDPGGYRTSQHQEGPYRLPDDNGFHEKPALLKKPARETRQEGFPVELCDISGNTVETVVSPVGPAHAILLTHWLVIADSSHHLWLYHLCREESSAAPPLSALIDLNGFCESPSRDTYNGNTCALDGRGKCLIVSRATGQLLRLMLSTSHSLGFAAKLCDPVEAVLDYMWASDHDDLIAVLQQMRLLLVYTRCQDGTPFLFSGVEASKERRVGPLYLVEFCNLRARALCFSSLLQQKIAEPQQEILRAFDAEPLLEMRHLLGSRQKKTDSGGFASLQKAAAFAARFNHPILWRLLAEAALASEELGITEEALVRCEDYCSLQVLKQARLLNPRGDGRPFIAALSGDILGAGAFYEAQKKLEHAAYLFTSFGMWDSASDILKLSVSTESRGEKYSLRRVRIALAEAWKERENWIPAIDLYNSLKPQEGLLEAYFLSGRYEELEGLAGKLSEVDTALLLRAAQLLAAAGRGAASSNAFMKAGKPELAVDAAMLGGEWERAVTLARKHCSSTKLQAVTSVYRNAMQHQHKKCSSTDVVEALLTIGAFEAAALELASLPRQLGHLPQNPRKQRKMHIMAAVLAREHHFKSGVKADDCLKTRCQRAPRITTREMYASSKVARCISAPSLSAEENHHWQSASACHLYLLCCFHLSEHRVRAALCTAVRLWECYQQELSLYVSAQLLFISAYKSKEWDLCSQALHVMQMDAHVSPGGKKRLQATSLLISSRRRALETPWTSQLPCPNCSALSSYWECFCPSCDFPFPWCAATGLPVRYVSQPFSCKPAEGKREPPAQLLMAEDAGWRSALNINPEDILLRAGCLSELASC</sequence>
<proteinExistence type="predicted"/>
<evidence type="ECO:0000256" key="6">
    <source>
        <dbReference type="ARBA" id="ARBA00023069"/>
    </source>
</evidence>
<dbReference type="PANTHER" id="PTHR12764:SF5">
    <property type="entry name" value="LD29485P"/>
    <property type="match status" value="1"/>
</dbReference>
<dbReference type="GO" id="GO:0061512">
    <property type="term" value="P:protein localization to cilium"/>
    <property type="evidence" value="ECO:0007669"/>
    <property type="project" value="TreeGrafter"/>
</dbReference>
<accession>U6LNN8</accession>
<evidence type="ECO:0000256" key="3">
    <source>
        <dbReference type="ARBA" id="ARBA00022490"/>
    </source>
</evidence>
<feature type="domain" description="IFT121-like TPR repeats" evidence="10">
    <location>
        <begin position="954"/>
        <end position="1045"/>
    </location>
</feature>
<dbReference type="AlphaFoldDB" id="U6LNN8"/>
<evidence type="ECO:0000259" key="9">
    <source>
        <dbReference type="Pfam" id="PF24797"/>
    </source>
</evidence>
<dbReference type="InterPro" id="IPR015943">
    <property type="entry name" value="WD40/YVTN_repeat-like_dom_sf"/>
</dbReference>
<dbReference type="OrthoDB" id="346829at2759"/>
<dbReference type="VEuPathDB" id="ToxoDB:EBH_0025920"/>
<dbReference type="SMART" id="SM00320">
    <property type="entry name" value="WD40"/>
    <property type="match status" value="3"/>
</dbReference>
<evidence type="ECO:0000313" key="11">
    <source>
        <dbReference type="EMBL" id="CDJ49405.1"/>
    </source>
</evidence>
<dbReference type="GO" id="GO:0030991">
    <property type="term" value="C:intraciliary transport particle A"/>
    <property type="evidence" value="ECO:0007669"/>
    <property type="project" value="TreeGrafter"/>
</dbReference>
<comment type="subcellular location">
    <subcellularLocation>
        <location evidence="1">Cell projection</location>
        <location evidence="1">Cilium</location>
    </subcellularLocation>
    <subcellularLocation>
        <location evidence="2">Cytoplasm</location>
    </subcellularLocation>
</comment>
<evidence type="ECO:0000313" key="12">
    <source>
        <dbReference type="Proteomes" id="UP000030750"/>
    </source>
</evidence>
<evidence type="ECO:0000256" key="7">
    <source>
        <dbReference type="ARBA" id="ARBA00023273"/>
    </source>
</evidence>
<dbReference type="GO" id="GO:0035721">
    <property type="term" value="P:intraciliary retrograde transport"/>
    <property type="evidence" value="ECO:0007669"/>
    <property type="project" value="TreeGrafter"/>
</dbReference>
<dbReference type="SUPFAM" id="SSF50969">
    <property type="entry name" value="YVTN repeat-like/Quinoprotein amine dehydrogenase"/>
    <property type="match status" value="1"/>
</dbReference>
<protein>
    <submittedName>
        <fullName evidence="11">Uncharacterized protein</fullName>
    </submittedName>
</protein>
<gene>
    <name evidence="11" type="ORF">EBH_0025920</name>
</gene>
<dbReference type="Pfam" id="PF24797">
    <property type="entry name" value="Beta-prop_WDR35_TULP_N"/>
    <property type="match status" value="1"/>
</dbReference>
<keyword evidence="7" id="KW-0966">Cell projection</keyword>
<dbReference type="PANTHER" id="PTHR12764">
    <property type="entry name" value="WD REPEAT DOMAIN-RELATED"/>
    <property type="match status" value="1"/>
</dbReference>
<evidence type="ECO:0000256" key="4">
    <source>
        <dbReference type="ARBA" id="ARBA00022574"/>
    </source>
</evidence>
<dbReference type="GO" id="GO:0097730">
    <property type="term" value="C:non-motile cilium"/>
    <property type="evidence" value="ECO:0007669"/>
    <property type="project" value="TreeGrafter"/>
</dbReference>
<dbReference type="Gene3D" id="1.25.40.470">
    <property type="match status" value="1"/>
</dbReference>
<dbReference type="Gene3D" id="2.130.10.10">
    <property type="entry name" value="YVTN repeat-like/Quinoprotein amine dehydrogenase"/>
    <property type="match status" value="1"/>
</dbReference>
<keyword evidence="5" id="KW-0677">Repeat</keyword>
<dbReference type="InterPro" id="IPR056159">
    <property type="entry name" value="Beta-prop_IFT121_TULP_N"/>
</dbReference>
<evidence type="ECO:0000256" key="5">
    <source>
        <dbReference type="ARBA" id="ARBA00022737"/>
    </source>
</evidence>
<dbReference type="SUPFAM" id="SSF50978">
    <property type="entry name" value="WD40 repeat-like"/>
    <property type="match status" value="1"/>
</dbReference>
<organism evidence="11 12">
    <name type="scientific">Eimeria brunetti</name>
    <dbReference type="NCBI Taxonomy" id="51314"/>
    <lineage>
        <taxon>Eukaryota</taxon>
        <taxon>Sar</taxon>
        <taxon>Alveolata</taxon>
        <taxon>Apicomplexa</taxon>
        <taxon>Conoidasida</taxon>
        <taxon>Coccidia</taxon>
        <taxon>Eucoccidiorida</taxon>
        <taxon>Eimeriorina</taxon>
        <taxon>Eimeriidae</taxon>
        <taxon>Eimeria</taxon>
    </lineage>
</organism>
<feature type="domain" description="IFT121/TULP4 N-terminal" evidence="9">
    <location>
        <begin position="29"/>
        <end position="294"/>
    </location>
</feature>